<accession>A0A9N7U6G0</accession>
<feature type="region of interest" description="Disordered" evidence="1">
    <location>
        <begin position="101"/>
        <end position="129"/>
    </location>
</feature>
<comment type="caution">
    <text evidence="2">The sequence shown here is derived from an EMBL/GenBank/DDBJ whole genome shotgun (WGS) entry which is preliminary data.</text>
</comment>
<organism evidence="2 3">
    <name type="scientific">Pleuronectes platessa</name>
    <name type="common">European plaice</name>
    <dbReference type="NCBI Taxonomy" id="8262"/>
    <lineage>
        <taxon>Eukaryota</taxon>
        <taxon>Metazoa</taxon>
        <taxon>Chordata</taxon>
        <taxon>Craniata</taxon>
        <taxon>Vertebrata</taxon>
        <taxon>Euteleostomi</taxon>
        <taxon>Actinopterygii</taxon>
        <taxon>Neopterygii</taxon>
        <taxon>Teleostei</taxon>
        <taxon>Neoteleostei</taxon>
        <taxon>Acanthomorphata</taxon>
        <taxon>Carangaria</taxon>
        <taxon>Pleuronectiformes</taxon>
        <taxon>Pleuronectoidei</taxon>
        <taxon>Pleuronectidae</taxon>
        <taxon>Pleuronectes</taxon>
    </lineage>
</organism>
<evidence type="ECO:0000313" key="2">
    <source>
        <dbReference type="EMBL" id="CAB1425290.1"/>
    </source>
</evidence>
<reference evidence="2" key="1">
    <citation type="submission" date="2020-03" db="EMBL/GenBank/DDBJ databases">
        <authorList>
            <person name="Weist P."/>
        </authorList>
    </citation>
    <scope>NUCLEOTIDE SEQUENCE</scope>
</reference>
<sequence length="334" mass="36193">MGAVNGNAITTTHAPPITLTNSRSASKEHARLTCLPVFTTVYGTACRSDCHSYLRCKYGEQCSGRDLKITPPRASTEPFDFAVKLLIGRQWTSVVVFPAPPSSKGTVKKPLAQGQKKRHKKQLGESRHPPKHFSPMKINALLLPQVARGGAAGMESQGGRRSVESLIYLSLSGPGRPQWVFMCARVFWEMEEGGGMEFGRWGVFDVFTMGADALFLSSPLCHLQSRATPLSETQLPLLIYLSLFKDGHSVTQKRGGEEAREEEEEEEEEEGGGGSPPPLPAGCGGGGHSPNKILVFVNTVDGGRHRRARSGGPVSPPDSPTPVHQLRLVTRSDE</sequence>
<evidence type="ECO:0000313" key="3">
    <source>
        <dbReference type="Proteomes" id="UP001153269"/>
    </source>
</evidence>
<protein>
    <submittedName>
        <fullName evidence="2">Uncharacterized protein</fullName>
    </submittedName>
</protein>
<evidence type="ECO:0000256" key="1">
    <source>
        <dbReference type="SAM" id="MobiDB-lite"/>
    </source>
</evidence>
<keyword evidence="3" id="KW-1185">Reference proteome</keyword>
<name>A0A9N7U6G0_PLEPL</name>
<feature type="region of interest" description="Disordered" evidence="1">
    <location>
        <begin position="250"/>
        <end position="334"/>
    </location>
</feature>
<dbReference type="AlphaFoldDB" id="A0A9N7U6G0"/>
<dbReference type="Proteomes" id="UP001153269">
    <property type="component" value="Unassembled WGS sequence"/>
</dbReference>
<feature type="compositionally biased region" description="Acidic residues" evidence="1">
    <location>
        <begin position="259"/>
        <end position="271"/>
    </location>
</feature>
<dbReference type="EMBL" id="CADEAL010000791">
    <property type="protein sequence ID" value="CAB1425290.1"/>
    <property type="molecule type" value="Genomic_DNA"/>
</dbReference>
<proteinExistence type="predicted"/>
<gene>
    <name evidence="2" type="ORF">PLEPLA_LOCUS13220</name>
</gene>